<feature type="compositionally biased region" description="Basic and acidic residues" evidence="2">
    <location>
        <begin position="619"/>
        <end position="629"/>
    </location>
</feature>
<comment type="similarity">
    <text evidence="1">Belongs to the PPP4R2 family.</text>
</comment>
<dbReference type="PANTHER" id="PTHR16487:SF0">
    <property type="entry name" value="PROTEIN PHOSPHATASE 4 REGULATORY SUBUNIT 2-RELATED"/>
    <property type="match status" value="1"/>
</dbReference>
<accession>A0AAD5RWP5</accession>
<feature type="region of interest" description="Disordered" evidence="2">
    <location>
        <begin position="45"/>
        <end position="137"/>
    </location>
</feature>
<gene>
    <name evidence="3" type="ORF">MKZ38_007876</name>
</gene>
<evidence type="ECO:0000256" key="1">
    <source>
        <dbReference type="ARBA" id="ARBA00009207"/>
    </source>
</evidence>
<evidence type="ECO:0000256" key="2">
    <source>
        <dbReference type="SAM" id="MobiDB-lite"/>
    </source>
</evidence>
<protein>
    <submittedName>
        <fullName evidence="3">Serine/threonine-protein phosphatase 4 regulatory subunit 2-B</fullName>
    </submittedName>
</protein>
<feature type="region of interest" description="Disordered" evidence="2">
    <location>
        <begin position="561"/>
        <end position="682"/>
    </location>
</feature>
<dbReference type="Proteomes" id="UP001201980">
    <property type="component" value="Unassembled WGS sequence"/>
</dbReference>
<feature type="compositionally biased region" description="Polar residues" evidence="2">
    <location>
        <begin position="76"/>
        <end position="121"/>
    </location>
</feature>
<dbReference type="GO" id="GO:0005737">
    <property type="term" value="C:cytoplasm"/>
    <property type="evidence" value="ECO:0007669"/>
    <property type="project" value="TreeGrafter"/>
</dbReference>
<keyword evidence="4" id="KW-1185">Reference proteome</keyword>
<feature type="compositionally biased region" description="Gly residues" evidence="2">
    <location>
        <begin position="403"/>
        <end position="412"/>
    </location>
</feature>
<dbReference type="EMBL" id="JAKWBI020000051">
    <property type="protein sequence ID" value="KAJ2904544.1"/>
    <property type="molecule type" value="Genomic_DNA"/>
</dbReference>
<dbReference type="GO" id="GO:0019888">
    <property type="term" value="F:protein phosphatase regulator activity"/>
    <property type="evidence" value="ECO:0007669"/>
    <property type="project" value="InterPro"/>
</dbReference>
<sequence length="682" mass="69759">MDVATQEQVLQQVADGGGMDYELWPRILPCVIERIELISRTKFRIPNLPSPSKPTYLSTIIPNSQPDPSGDKENAVPTSSSTTIPDSEDPQTQAQNQGVGGTADNSSVSSSTMPTEAPQQLPSSSSTPTGDSAPPVPPQIAAMVTEIIQTMNTTFPSYPPHTMQRLAELVLDPKRHYRNLIPYLHALDRVVHVTSGANVYPLPAAIPDMSALQFLSISERNPAALVNGTAEVADAPFVGPAARVTPSVLPGVSGAGGISWANATSSITPSADEAQLGGALLTPIPWLARQAEEAAAAAAATANASGTDSSPAAASSPGSTPTASSRPATAGGGTPPPGSQGATPPSASSSSSGSGAASGAGGGEFRTESTETIDGPNGMGSIETVSINLSGGTPPVMPAGVTGSPGGSGRGVTQGELLRQEQRAGVVPKTQLDKTDKSGLKATSGKAGTSGGAGGAKEDAGGGGGGDRMDMDEDTEERGDETTKYGIASEKEKNESSITATHDANTEGKETSTEGGNEEGTGEEGELPHARGPEEIGDADLGPQKGMVGVEMHGIDVEAAVGRKAVTPPGSTESGSVSKCKYVEGIEEEDDSEDDAASKALSPKREAEEELDGLVAKRVKTEEDKKMEVEASATLAAEDKSEEDEEKVKVEEEGKMDVDKPETASKTETEEAAGKVNEEGRR</sequence>
<dbReference type="GO" id="GO:0005634">
    <property type="term" value="C:nucleus"/>
    <property type="evidence" value="ECO:0007669"/>
    <property type="project" value="TreeGrafter"/>
</dbReference>
<proteinExistence type="inferred from homology"/>
<feature type="compositionally biased region" description="Low complexity" evidence="2">
    <location>
        <begin position="299"/>
        <end position="329"/>
    </location>
</feature>
<feature type="compositionally biased region" description="Low complexity" evidence="2">
    <location>
        <begin position="339"/>
        <end position="355"/>
    </location>
</feature>
<feature type="compositionally biased region" description="Acidic residues" evidence="2">
    <location>
        <begin position="585"/>
        <end position="595"/>
    </location>
</feature>
<dbReference type="Pfam" id="PF09184">
    <property type="entry name" value="PPP4R2"/>
    <property type="match status" value="1"/>
</dbReference>
<feature type="compositionally biased region" description="Acidic residues" evidence="2">
    <location>
        <begin position="516"/>
        <end position="525"/>
    </location>
</feature>
<evidence type="ECO:0000313" key="3">
    <source>
        <dbReference type="EMBL" id="KAJ2904544.1"/>
    </source>
</evidence>
<feature type="compositionally biased region" description="Gly residues" evidence="2">
    <location>
        <begin position="448"/>
        <end position="466"/>
    </location>
</feature>
<name>A0AAD5RWP5_9PEZI</name>
<dbReference type="AlphaFoldDB" id="A0AAD5RWP5"/>
<reference evidence="3" key="1">
    <citation type="submission" date="2022-07" db="EMBL/GenBank/DDBJ databases">
        <title>Draft genome sequence of Zalerion maritima ATCC 34329, a (micro)plastics degrading marine fungus.</title>
        <authorList>
            <person name="Paco A."/>
            <person name="Goncalves M.F.M."/>
            <person name="Rocha-Santos T.A.P."/>
            <person name="Alves A."/>
        </authorList>
    </citation>
    <scope>NUCLEOTIDE SEQUENCE</scope>
    <source>
        <strain evidence="3">ATCC 34329</strain>
    </source>
</reference>
<organism evidence="3 4">
    <name type="scientific">Zalerion maritima</name>
    <dbReference type="NCBI Taxonomy" id="339359"/>
    <lineage>
        <taxon>Eukaryota</taxon>
        <taxon>Fungi</taxon>
        <taxon>Dikarya</taxon>
        <taxon>Ascomycota</taxon>
        <taxon>Pezizomycotina</taxon>
        <taxon>Sordariomycetes</taxon>
        <taxon>Lulworthiomycetidae</taxon>
        <taxon>Lulworthiales</taxon>
        <taxon>Lulworthiaceae</taxon>
        <taxon>Zalerion</taxon>
    </lineage>
</organism>
<dbReference type="InterPro" id="IPR015267">
    <property type="entry name" value="PPP4R2"/>
</dbReference>
<feature type="compositionally biased region" description="Polar residues" evidence="2">
    <location>
        <begin position="53"/>
        <end position="67"/>
    </location>
</feature>
<comment type="caution">
    <text evidence="3">The sequence shown here is derived from an EMBL/GenBank/DDBJ whole genome shotgun (WGS) entry which is preliminary data.</text>
</comment>
<feature type="compositionally biased region" description="Basic and acidic residues" evidence="2">
    <location>
        <begin position="646"/>
        <end position="682"/>
    </location>
</feature>
<dbReference type="GO" id="GO:0030289">
    <property type="term" value="C:protein phosphatase 4 complex"/>
    <property type="evidence" value="ECO:0007669"/>
    <property type="project" value="InterPro"/>
</dbReference>
<dbReference type="PANTHER" id="PTHR16487">
    <property type="entry name" value="PPP4R2-RELATED PROTEIN"/>
    <property type="match status" value="1"/>
</dbReference>
<feature type="region of interest" description="Disordered" evidence="2">
    <location>
        <begin position="299"/>
        <end position="546"/>
    </location>
</feature>
<feature type="compositionally biased region" description="Acidic residues" evidence="2">
    <location>
        <begin position="470"/>
        <end position="479"/>
    </location>
</feature>
<evidence type="ECO:0000313" key="4">
    <source>
        <dbReference type="Proteomes" id="UP001201980"/>
    </source>
</evidence>